<comment type="caution">
    <text evidence="5">The sequence shown here is derived from an EMBL/GenBank/DDBJ whole genome shotgun (WGS) entry which is preliminary data.</text>
</comment>
<dbReference type="PANTHER" id="PTHR11559">
    <property type="entry name" value="CARBOXYLESTERASE"/>
    <property type="match status" value="1"/>
</dbReference>
<keyword evidence="2 3" id="KW-0378">Hydrolase</keyword>
<dbReference type="EC" id="3.1.1.-" evidence="3"/>
<dbReference type="SUPFAM" id="SSF53474">
    <property type="entry name" value="alpha/beta-Hydrolases"/>
    <property type="match status" value="1"/>
</dbReference>
<comment type="similarity">
    <text evidence="1 3">Belongs to the type-B carboxylesterase/lipase family.</text>
</comment>
<dbReference type="InterPro" id="IPR002018">
    <property type="entry name" value="CarbesteraseB"/>
</dbReference>
<evidence type="ECO:0000313" key="6">
    <source>
        <dbReference type="Proteomes" id="UP001409585"/>
    </source>
</evidence>
<feature type="domain" description="Carboxylesterase type B" evidence="4">
    <location>
        <begin position="2"/>
        <end position="411"/>
    </location>
</feature>
<name>A0AAV3U6S3_9ALTE</name>
<dbReference type="InterPro" id="IPR029058">
    <property type="entry name" value="AB_hydrolase_fold"/>
</dbReference>
<reference evidence="6" key="1">
    <citation type="journal article" date="2019" name="Int. J. Syst. Evol. Microbiol.">
        <title>The Global Catalogue of Microorganisms (GCM) 10K type strain sequencing project: providing services to taxonomists for standard genome sequencing and annotation.</title>
        <authorList>
            <consortium name="The Broad Institute Genomics Platform"/>
            <consortium name="The Broad Institute Genome Sequencing Center for Infectious Disease"/>
            <person name="Wu L."/>
            <person name="Ma J."/>
        </authorList>
    </citation>
    <scope>NUCLEOTIDE SEQUENCE [LARGE SCALE GENOMIC DNA]</scope>
    <source>
        <strain evidence="6">JCM 19134</strain>
    </source>
</reference>
<dbReference type="PROSITE" id="PS00122">
    <property type="entry name" value="CARBOXYLESTERASE_B_1"/>
    <property type="match status" value="1"/>
</dbReference>
<gene>
    <name evidence="5" type="ORF">GCM10025791_38060</name>
</gene>
<evidence type="ECO:0000256" key="1">
    <source>
        <dbReference type="ARBA" id="ARBA00005964"/>
    </source>
</evidence>
<proteinExistence type="inferred from homology"/>
<evidence type="ECO:0000313" key="5">
    <source>
        <dbReference type="EMBL" id="GAA4954196.1"/>
    </source>
</evidence>
<dbReference type="AlphaFoldDB" id="A0AAV3U6S3"/>
<evidence type="ECO:0000256" key="3">
    <source>
        <dbReference type="RuleBase" id="RU361235"/>
    </source>
</evidence>
<dbReference type="Proteomes" id="UP001409585">
    <property type="component" value="Unassembled WGS sequence"/>
</dbReference>
<evidence type="ECO:0000256" key="2">
    <source>
        <dbReference type="ARBA" id="ARBA00022801"/>
    </source>
</evidence>
<protein>
    <recommendedName>
        <fullName evidence="3">Carboxylic ester hydrolase</fullName>
        <ecNumber evidence="3">3.1.1.-</ecNumber>
    </recommendedName>
</protein>
<keyword evidence="6" id="KW-1185">Reference proteome</keyword>
<dbReference type="GO" id="GO:0016787">
    <property type="term" value="F:hydrolase activity"/>
    <property type="evidence" value="ECO:0007669"/>
    <property type="project" value="UniProtKB-KW"/>
</dbReference>
<dbReference type="Gene3D" id="3.40.50.1820">
    <property type="entry name" value="alpha/beta hydrolase"/>
    <property type="match status" value="1"/>
</dbReference>
<accession>A0AAV3U6S3</accession>
<dbReference type="EMBL" id="BAABLX010000057">
    <property type="protein sequence ID" value="GAA4954196.1"/>
    <property type="molecule type" value="Genomic_DNA"/>
</dbReference>
<dbReference type="Pfam" id="PF00135">
    <property type="entry name" value="COesterase"/>
    <property type="match status" value="1"/>
</dbReference>
<dbReference type="InterPro" id="IPR050309">
    <property type="entry name" value="Type-B_Carboxylest/Lipase"/>
</dbReference>
<organism evidence="5 6">
    <name type="scientific">Halioxenophilus aromaticivorans</name>
    <dbReference type="NCBI Taxonomy" id="1306992"/>
    <lineage>
        <taxon>Bacteria</taxon>
        <taxon>Pseudomonadati</taxon>
        <taxon>Pseudomonadota</taxon>
        <taxon>Gammaproteobacteria</taxon>
        <taxon>Alteromonadales</taxon>
        <taxon>Alteromonadaceae</taxon>
        <taxon>Halioxenophilus</taxon>
    </lineage>
</organism>
<dbReference type="InterPro" id="IPR019826">
    <property type="entry name" value="Carboxylesterase_B_AS"/>
</dbReference>
<sequence>MDTSDYNNACFAGISSLFATLLAEESQSEDCLYLNVTTPTYRGSWEKLPVMVWIHGGAWVTGSGGGLYDPKHLVNQGDVVVVTINYRLGVFGFGWHQALNNTEGGTLKGNYAIRDMVQSLEWVRDNITEFGGDRDNVTIFGESAGGWSVCNLLAIPNAAGLFDKAIIQSGGCPAMTEAEAQNVMDGVVTDLQCTGTDAEIRSCLQGASVEDLQLAATGDAPAGVNLNMASVVDGQLLPDHPLEVIESGQHNAAEVILGTNDEEIPAPIFIGVNSSAAYDDILASVFPSPVDRESLRQHYDLWQYGSYSNATAHLQTDLYFRCQSRRLAGALTASQAQDVYLYEFNLPVSTVPTTHGLDLLYLFANPTPLLPLSYDLHRDMLERWTSFARNGRPSGQWWEPTWHPYQTGNHARYRLGNILGMEYPHDDTGCDILDSLPNYRYMGEPNDWFMTRVTPLIGLLDWVLDTIFPSE</sequence>
<evidence type="ECO:0000259" key="4">
    <source>
        <dbReference type="Pfam" id="PF00135"/>
    </source>
</evidence>